<dbReference type="AlphaFoldDB" id="A0A518H8N7"/>
<evidence type="ECO:0000313" key="4">
    <source>
        <dbReference type="EMBL" id="QDV37191.1"/>
    </source>
</evidence>
<keyword evidence="1" id="KW-1133">Transmembrane helix</keyword>
<dbReference type="GO" id="GO:0006313">
    <property type="term" value="P:DNA transposition"/>
    <property type="evidence" value="ECO:0007669"/>
    <property type="project" value="InterPro"/>
</dbReference>
<dbReference type="GO" id="GO:0004803">
    <property type="term" value="F:transposase activity"/>
    <property type="evidence" value="ECO:0007669"/>
    <property type="project" value="InterPro"/>
</dbReference>
<feature type="domain" description="Transposase IS4-like" evidence="2">
    <location>
        <begin position="113"/>
        <end position="334"/>
    </location>
</feature>
<evidence type="ECO:0000256" key="1">
    <source>
        <dbReference type="SAM" id="Phobius"/>
    </source>
</evidence>
<keyword evidence="1" id="KW-0812">Transmembrane</keyword>
<evidence type="ECO:0000259" key="3">
    <source>
        <dbReference type="Pfam" id="PF13808"/>
    </source>
</evidence>
<organism evidence="4 5">
    <name type="scientific">Tautonia plasticadhaerens</name>
    <dbReference type="NCBI Taxonomy" id="2527974"/>
    <lineage>
        <taxon>Bacteria</taxon>
        <taxon>Pseudomonadati</taxon>
        <taxon>Planctomycetota</taxon>
        <taxon>Planctomycetia</taxon>
        <taxon>Isosphaerales</taxon>
        <taxon>Isosphaeraceae</taxon>
        <taxon>Tautonia</taxon>
    </lineage>
</organism>
<evidence type="ECO:0000259" key="2">
    <source>
        <dbReference type="Pfam" id="PF01609"/>
    </source>
</evidence>
<feature type="transmembrane region" description="Helical" evidence="1">
    <location>
        <begin position="34"/>
        <end position="56"/>
    </location>
</feature>
<reference evidence="4 5" key="1">
    <citation type="submission" date="2019-02" db="EMBL/GenBank/DDBJ databases">
        <title>Deep-cultivation of Planctomycetes and their phenomic and genomic characterization uncovers novel biology.</title>
        <authorList>
            <person name="Wiegand S."/>
            <person name="Jogler M."/>
            <person name="Boedeker C."/>
            <person name="Pinto D."/>
            <person name="Vollmers J."/>
            <person name="Rivas-Marin E."/>
            <person name="Kohn T."/>
            <person name="Peeters S.H."/>
            <person name="Heuer A."/>
            <person name="Rast P."/>
            <person name="Oberbeckmann S."/>
            <person name="Bunk B."/>
            <person name="Jeske O."/>
            <person name="Meyerdierks A."/>
            <person name="Storesund J.E."/>
            <person name="Kallscheuer N."/>
            <person name="Luecker S."/>
            <person name="Lage O.M."/>
            <person name="Pohl T."/>
            <person name="Merkel B.J."/>
            <person name="Hornburger P."/>
            <person name="Mueller R.-W."/>
            <person name="Bruemmer F."/>
            <person name="Labrenz M."/>
            <person name="Spormann A.M."/>
            <person name="Op den Camp H."/>
            <person name="Overmann J."/>
            <person name="Amann R."/>
            <person name="Jetten M.S.M."/>
            <person name="Mascher T."/>
            <person name="Medema M.H."/>
            <person name="Devos D.P."/>
            <person name="Kaster A.-K."/>
            <person name="Ovreas L."/>
            <person name="Rohde M."/>
            <person name="Galperin M.Y."/>
            <person name="Jogler C."/>
        </authorList>
    </citation>
    <scope>NUCLEOTIDE SEQUENCE [LARGE SCALE GENOMIC DNA]</scope>
    <source>
        <strain evidence="4 5">ElP</strain>
    </source>
</reference>
<dbReference type="InterPro" id="IPR051698">
    <property type="entry name" value="Transposase_11-like"/>
</dbReference>
<gene>
    <name evidence="4" type="ORF">ElP_51240</name>
</gene>
<dbReference type="Pfam" id="PF13808">
    <property type="entry name" value="DDE_Tnp_1_assoc"/>
    <property type="match status" value="1"/>
</dbReference>
<dbReference type="Proteomes" id="UP000317835">
    <property type="component" value="Chromosome"/>
</dbReference>
<dbReference type="GO" id="GO:0003677">
    <property type="term" value="F:DNA binding"/>
    <property type="evidence" value="ECO:0007669"/>
    <property type="project" value="InterPro"/>
</dbReference>
<sequence length="384" mass="42418">MAGTRSKLDEIVASFAMLEDPRSHINRRHPLPSVLVIAVLAVLAGAAGPTAIARWAKLKEGLLMDLLDLPRGIPGKDVLRRILMTLKPAAFEAAFNAWIARLRDEAIATTGVDRPVVAIDGKTARRSRDAKEGLGPLHIVTAWAGEYGLALGQEVCGEKSNEITAIPELLRRIDVRGGVVTIDAMGAQKVIAEEVVRGKADYVLALKGNHEALHRAVIEHIDEQLEGDLKGAEELTTSERGHGREEHRTYLHLPAPAALPGRAEWKGLRSVGVVTSRRVKGGEESIEIRYYLISLPVDAEQFARAVRGHWSVENACHWSLDVTFREDDSRVRQRVLGANITWLYRFTLSLLKQHPDRRQSLAMKRRGCGWSDTFLMEVIAALTC</sequence>
<dbReference type="InterPro" id="IPR002559">
    <property type="entry name" value="Transposase_11"/>
</dbReference>
<keyword evidence="1" id="KW-0472">Membrane</keyword>
<dbReference type="Pfam" id="PF01609">
    <property type="entry name" value="DDE_Tnp_1"/>
    <property type="match status" value="1"/>
</dbReference>
<dbReference type="KEGG" id="tpla:ElP_51240"/>
<dbReference type="PANTHER" id="PTHR30298">
    <property type="entry name" value="H REPEAT-ASSOCIATED PREDICTED TRANSPOSASE"/>
    <property type="match status" value="1"/>
</dbReference>
<proteinExistence type="predicted"/>
<evidence type="ECO:0000313" key="5">
    <source>
        <dbReference type="Proteomes" id="UP000317835"/>
    </source>
</evidence>
<keyword evidence="5" id="KW-1185">Reference proteome</keyword>
<dbReference type="EMBL" id="CP036426">
    <property type="protein sequence ID" value="QDV37191.1"/>
    <property type="molecule type" value="Genomic_DNA"/>
</dbReference>
<protein>
    <submittedName>
        <fullName evidence="4">Transposase DDE domain protein</fullName>
    </submittedName>
</protein>
<accession>A0A518H8N7</accession>
<dbReference type="InterPro" id="IPR047647">
    <property type="entry name" value="ISAs1_transpos"/>
</dbReference>
<dbReference type="PANTHER" id="PTHR30298:SF0">
    <property type="entry name" value="PROTEIN YBFL-RELATED"/>
    <property type="match status" value="1"/>
</dbReference>
<dbReference type="InterPro" id="IPR032806">
    <property type="entry name" value="YbfD_N"/>
</dbReference>
<dbReference type="NCBIfam" id="NF033564">
    <property type="entry name" value="transpos_ISAs1"/>
    <property type="match status" value="1"/>
</dbReference>
<feature type="domain" description="H repeat-associated protein N-terminal" evidence="3">
    <location>
        <begin position="14"/>
        <end position="99"/>
    </location>
</feature>
<dbReference type="OrthoDB" id="291219at2"/>
<dbReference type="RefSeq" id="WP_145274623.1">
    <property type="nucleotide sequence ID" value="NZ_CP036426.1"/>
</dbReference>
<name>A0A518H8N7_9BACT</name>